<feature type="signal peptide" evidence="1">
    <location>
        <begin position="1"/>
        <end position="20"/>
    </location>
</feature>
<evidence type="ECO:0000256" key="1">
    <source>
        <dbReference type="SAM" id="SignalP"/>
    </source>
</evidence>
<evidence type="ECO:0000313" key="3">
    <source>
        <dbReference type="Proteomes" id="UP000292702"/>
    </source>
</evidence>
<comment type="caution">
    <text evidence="2">The sequence shown here is derived from an EMBL/GenBank/DDBJ whole genome shotgun (WGS) entry which is preliminary data.</text>
</comment>
<reference evidence="2 3" key="1">
    <citation type="submission" date="2018-11" db="EMBL/GenBank/DDBJ databases">
        <title>Genome assembly of Steccherinum ochraceum LE-BIN_3174, the white-rot fungus of the Steccherinaceae family (The Residual Polyporoid clade, Polyporales, Basidiomycota).</title>
        <authorList>
            <person name="Fedorova T.V."/>
            <person name="Glazunova O.A."/>
            <person name="Landesman E.O."/>
            <person name="Moiseenko K.V."/>
            <person name="Psurtseva N.V."/>
            <person name="Savinova O.S."/>
            <person name="Shakhova N.V."/>
            <person name="Tyazhelova T.V."/>
            <person name="Vasina D.V."/>
        </authorList>
    </citation>
    <scope>NUCLEOTIDE SEQUENCE [LARGE SCALE GENOMIC DNA]</scope>
    <source>
        <strain evidence="2 3">LE-BIN_3174</strain>
    </source>
</reference>
<proteinExistence type="predicted"/>
<organism evidence="2 3">
    <name type="scientific">Steccherinum ochraceum</name>
    <dbReference type="NCBI Taxonomy" id="92696"/>
    <lineage>
        <taxon>Eukaryota</taxon>
        <taxon>Fungi</taxon>
        <taxon>Dikarya</taxon>
        <taxon>Basidiomycota</taxon>
        <taxon>Agaricomycotina</taxon>
        <taxon>Agaricomycetes</taxon>
        <taxon>Polyporales</taxon>
        <taxon>Steccherinaceae</taxon>
        <taxon>Steccherinum</taxon>
    </lineage>
</organism>
<dbReference type="InterPro" id="IPR052974">
    <property type="entry name" value="GH79_Enzymes"/>
</dbReference>
<dbReference type="AlphaFoldDB" id="A0A4R0RDU2"/>
<keyword evidence="1" id="KW-0732">Signal</keyword>
<accession>A0A4R0RDU2</accession>
<dbReference type="Proteomes" id="UP000292702">
    <property type="component" value="Unassembled WGS sequence"/>
</dbReference>
<gene>
    <name evidence="2" type="ORF">EIP91_001566</name>
</gene>
<dbReference type="PANTHER" id="PTHR36183">
    <property type="entry name" value="BETA-GLUCURONIDASE"/>
    <property type="match status" value="1"/>
</dbReference>
<keyword evidence="3" id="KW-1185">Reference proteome</keyword>
<feature type="non-terminal residue" evidence="2">
    <location>
        <position position="97"/>
    </location>
</feature>
<dbReference type="Gene3D" id="3.20.20.80">
    <property type="entry name" value="Glycosidases"/>
    <property type="match status" value="1"/>
</dbReference>
<evidence type="ECO:0000313" key="2">
    <source>
        <dbReference type="EMBL" id="TCD66320.1"/>
    </source>
</evidence>
<protein>
    <submittedName>
        <fullName evidence="2">Uncharacterized protein</fullName>
    </submittedName>
</protein>
<feature type="chain" id="PRO_5020403695" evidence="1">
    <location>
        <begin position="21"/>
        <end position="97"/>
    </location>
</feature>
<dbReference type="OrthoDB" id="2796951at2759"/>
<sequence>MLPFLLVAVSLFGFLDSSYALDVSVPSSPPGTSKPLVSTLLSFSLEQDRWPDWAGTDSPNTFTRNALKNFASRTGIPPKIRVGANSEDHTVWSPTVT</sequence>
<name>A0A4R0RDU2_9APHY</name>
<dbReference type="EMBL" id="RWJN01000140">
    <property type="protein sequence ID" value="TCD66320.1"/>
    <property type="molecule type" value="Genomic_DNA"/>
</dbReference>
<dbReference type="PANTHER" id="PTHR36183:SF2">
    <property type="entry name" value="BETA-GLUCURONIDASE C-TERMINAL DOMAIN-CONTAINING PROTEIN"/>
    <property type="match status" value="1"/>
</dbReference>